<dbReference type="GO" id="GO:0009927">
    <property type="term" value="F:histidine phosphotransfer kinase activity"/>
    <property type="evidence" value="ECO:0007669"/>
    <property type="project" value="TreeGrafter"/>
</dbReference>
<dbReference type="InterPro" id="IPR003661">
    <property type="entry name" value="HisK_dim/P_dom"/>
</dbReference>
<dbReference type="SMART" id="SM00387">
    <property type="entry name" value="HATPase_c"/>
    <property type="match status" value="1"/>
</dbReference>
<comment type="caution">
    <text evidence="10">The sequence shown here is derived from an EMBL/GenBank/DDBJ whole genome shotgun (WGS) entry which is preliminary data.</text>
</comment>
<dbReference type="SMART" id="SM00388">
    <property type="entry name" value="HisKA"/>
    <property type="match status" value="1"/>
</dbReference>
<accession>A0A9W8YC16</accession>
<evidence type="ECO:0000259" key="8">
    <source>
        <dbReference type="PROSITE" id="PS50109"/>
    </source>
</evidence>
<evidence type="ECO:0000256" key="4">
    <source>
        <dbReference type="ARBA" id="ARBA00022679"/>
    </source>
</evidence>
<dbReference type="Pfam" id="PF00512">
    <property type="entry name" value="HisKA"/>
    <property type="match status" value="1"/>
</dbReference>
<dbReference type="OrthoDB" id="10249433at2759"/>
<dbReference type="PANTHER" id="PTHR43047:SF72">
    <property type="entry name" value="OSMOSENSING HISTIDINE PROTEIN KINASE SLN1"/>
    <property type="match status" value="1"/>
</dbReference>
<dbReference type="InterPro" id="IPR005467">
    <property type="entry name" value="His_kinase_dom"/>
</dbReference>
<dbReference type="SUPFAM" id="SSF52172">
    <property type="entry name" value="CheY-like"/>
    <property type="match status" value="1"/>
</dbReference>
<feature type="compositionally biased region" description="Polar residues" evidence="7">
    <location>
        <begin position="855"/>
        <end position="865"/>
    </location>
</feature>
<dbReference type="SUPFAM" id="SSF55781">
    <property type="entry name" value="GAF domain-like"/>
    <property type="match status" value="1"/>
</dbReference>
<evidence type="ECO:0000256" key="5">
    <source>
        <dbReference type="ARBA" id="ARBA00022777"/>
    </source>
</evidence>
<gene>
    <name evidence="10" type="ORF">N0V83_003623</name>
</gene>
<dbReference type="InterPro" id="IPR003594">
    <property type="entry name" value="HATPase_dom"/>
</dbReference>
<keyword evidence="3 6" id="KW-0597">Phosphoprotein</keyword>
<feature type="compositionally biased region" description="Low complexity" evidence="7">
    <location>
        <begin position="839"/>
        <end position="850"/>
    </location>
</feature>
<dbReference type="InterPro" id="IPR001789">
    <property type="entry name" value="Sig_transdc_resp-reg_receiver"/>
</dbReference>
<evidence type="ECO:0000313" key="10">
    <source>
        <dbReference type="EMBL" id="KAJ4373329.1"/>
    </source>
</evidence>
<dbReference type="GO" id="GO:0000155">
    <property type="term" value="F:phosphorelay sensor kinase activity"/>
    <property type="evidence" value="ECO:0007669"/>
    <property type="project" value="InterPro"/>
</dbReference>
<dbReference type="PRINTS" id="PR00344">
    <property type="entry name" value="BCTRLSENSOR"/>
</dbReference>
<feature type="region of interest" description="Disordered" evidence="7">
    <location>
        <begin position="154"/>
        <end position="194"/>
    </location>
</feature>
<feature type="region of interest" description="Disordered" evidence="7">
    <location>
        <begin position="243"/>
        <end position="267"/>
    </location>
</feature>
<dbReference type="InterPro" id="IPR004358">
    <property type="entry name" value="Sig_transdc_His_kin-like_C"/>
</dbReference>
<dbReference type="InterPro" id="IPR036097">
    <property type="entry name" value="HisK_dim/P_sf"/>
</dbReference>
<keyword evidence="11" id="KW-1185">Reference proteome</keyword>
<dbReference type="EMBL" id="JAPEUY010000005">
    <property type="protein sequence ID" value="KAJ4373329.1"/>
    <property type="molecule type" value="Genomic_DNA"/>
</dbReference>
<dbReference type="InterPro" id="IPR036890">
    <property type="entry name" value="HATPase_C_sf"/>
</dbReference>
<feature type="domain" description="Response regulatory" evidence="9">
    <location>
        <begin position="925"/>
        <end position="1067"/>
    </location>
</feature>
<dbReference type="Gene3D" id="1.10.287.130">
    <property type="match status" value="1"/>
</dbReference>
<dbReference type="PROSITE" id="PS50109">
    <property type="entry name" value="HIS_KIN"/>
    <property type="match status" value="1"/>
</dbReference>
<sequence length="1067" mass="116925">MAVFQNKPVEIPETPYVVANKSYFFIKDFRQIPMFAERPYVAGYPRLVSYIEVPLRSLSGHIIGSYCCVDNKTKDFSNPEALSTLGEVTAAINSYLNLKRVEGGRTRSERMVDGLSQFLGSERHVPFIGYGTTEASGLPAGPFDLEVFSQTSQMDSIPPFDRNSEPEQFPDAYDPASYSPGTENETVPPTSQQQSASKLEVLELSAQIGLLFSKVAKVIGYAMDSDGLTFYDAAATNARNPSAPLPSFNVDDLPSQPVTHEDDPPAKPLAEYRADKSAEPLMFRQPRQSLMRRLTAEYPHGHVFAVDEYGSLDDYNHQGADSTVHVNSQSAARNEWNDLFECVPKARYIMFLPLWHYQRESCFATCLVWVTSPGKTLDYGDINSLTAFGNSLMTEIFRLEAFTNTQSKSDFISSISHELRSPLHGILATVDLMQERVKEPKLVSMVDMIESCSSTLLDTFDHLLEFSKINSRASNEKSIEKNAAEHISIGIGASRALVNLESLVEDLLETVTLGHFAALNMESSLESERQDTLADGDKEDVSEPVIITTYIENDRDWVVPIDKGACIRILLNVFSNALKYTKSGYIDVTLKMLEKATGGPRSISLSVTDTGIGMSNEFLKYHLFTPFMQENSLMPGTGLGLSIVKSIVESIGGKISVDSRLHEGTRITIKVPLDTLDGELKSRTQVPLDDNSMSNDRLRGLTLGLVSIASDGSGSESRARVVPSPKVLHRSIRNIGEAKFGMVLSDDSVVAPSKVDILLIDTHALMSTDDLDLESVIRQKIPQITTNAVVTLGTPRKGTTKIFGVGKATCVTSPITAKKISAALLAALERAKCTEIIPSGSPSASASQGGLDSALPTTQDRSNVDGSSMIQEKNVNPQNNLPGQHTLSVRTKPPAIASHLEASPDQEATPAQNNSSPATDSRFKRLLLVDDNPINRKVLAAFAKRLSLPFSTANDGAEAVRLYRKAALEEANPFDCVFMDISMPVMDGFQAVTAIRQFEQQQQQTRNTYNSHSDESKSEPAFRSYILALTGLGSESARTQARSSGFDEYLLKPVRFKDVMPLLRANP</sequence>
<dbReference type="Proteomes" id="UP001140560">
    <property type="component" value="Unassembled WGS sequence"/>
</dbReference>
<dbReference type="Gene3D" id="3.40.50.2300">
    <property type="match status" value="1"/>
</dbReference>
<dbReference type="GO" id="GO:0005886">
    <property type="term" value="C:plasma membrane"/>
    <property type="evidence" value="ECO:0007669"/>
    <property type="project" value="TreeGrafter"/>
</dbReference>
<evidence type="ECO:0000313" key="11">
    <source>
        <dbReference type="Proteomes" id="UP001140560"/>
    </source>
</evidence>
<dbReference type="AlphaFoldDB" id="A0A9W8YC16"/>
<name>A0A9W8YC16_9PLEO</name>
<dbReference type="PANTHER" id="PTHR43047">
    <property type="entry name" value="TWO-COMPONENT HISTIDINE PROTEIN KINASE"/>
    <property type="match status" value="1"/>
</dbReference>
<organism evidence="10 11">
    <name type="scientific">Neocucurbitaria cava</name>
    <dbReference type="NCBI Taxonomy" id="798079"/>
    <lineage>
        <taxon>Eukaryota</taxon>
        <taxon>Fungi</taxon>
        <taxon>Dikarya</taxon>
        <taxon>Ascomycota</taxon>
        <taxon>Pezizomycotina</taxon>
        <taxon>Dothideomycetes</taxon>
        <taxon>Pleosporomycetidae</taxon>
        <taxon>Pleosporales</taxon>
        <taxon>Pleosporineae</taxon>
        <taxon>Cucurbitariaceae</taxon>
        <taxon>Neocucurbitaria</taxon>
    </lineage>
</organism>
<evidence type="ECO:0000256" key="3">
    <source>
        <dbReference type="ARBA" id="ARBA00022553"/>
    </source>
</evidence>
<feature type="region of interest" description="Disordered" evidence="7">
    <location>
        <begin position="839"/>
        <end position="865"/>
    </location>
</feature>
<dbReference type="CDD" id="cd17546">
    <property type="entry name" value="REC_hyHK_CKI1_RcsC-like"/>
    <property type="match status" value="1"/>
</dbReference>
<feature type="modified residue" description="4-aspartylphosphate" evidence="6">
    <location>
        <position position="980"/>
    </location>
</feature>
<evidence type="ECO:0000259" key="9">
    <source>
        <dbReference type="PROSITE" id="PS50110"/>
    </source>
</evidence>
<dbReference type="SMART" id="SM00448">
    <property type="entry name" value="REC"/>
    <property type="match status" value="1"/>
</dbReference>
<proteinExistence type="predicted"/>
<dbReference type="SUPFAM" id="SSF47384">
    <property type="entry name" value="Homodimeric domain of signal transducing histidine kinase"/>
    <property type="match status" value="1"/>
</dbReference>
<dbReference type="CDD" id="cd00082">
    <property type="entry name" value="HisKA"/>
    <property type="match status" value="1"/>
</dbReference>
<comment type="catalytic activity">
    <reaction evidence="1">
        <text>ATP + protein L-histidine = ADP + protein N-phospho-L-histidine.</text>
        <dbReference type="EC" id="2.7.13.3"/>
    </reaction>
</comment>
<dbReference type="PROSITE" id="PS50110">
    <property type="entry name" value="RESPONSE_REGULATORY"/>
    <property type="match status" value="1"/>
</dbReference>
<dbReference type="SUPFAM" id="SSF55874">
    <property type="entry name" value="ATPase domain of HSP90 chaperone/DNA topoisomerase II/histidine kinase"/>
    <property type="match status" value="1"/>
</dbReference>
<feature type="compositionally biased region" description="Polar residues" evidence="7">
    <location>
        <begin position="179"/>
        <end position="194"/>
    </location>
</feature>
<evidence type="ECO:0000256" key="2">
    <source>
        <dbReference type="ARBA" id="ARBA00012438"/>
    </source>
</evidence>
<keyword evidence="5" id="KW-0418">Kinase</keyword>
<feature type="domain" description="Histidine kinase" evidence="8">
    <location>
        <begin position="414"/>
        <end position="675"/>
    </location>
</feature>
<protein>
    <recommendedName>
        <fullName evidence="2">histidine kinase</fullName>
        <ecNumber evidence="2">2.7.13.3</ecNumber>
    </recommendedName>
</protein>
<dbReference type="InterPro" id="IPR011006">
    <property type="entry name" value="CheY-like_superfamily"/>
</dbReference>
<evidence type="ECO:0000256" key="7">
    <source>
        <dbReference type="SAM" id="MobiDB-lite"/>
    </source>
</evidence>
<evidence type="ECO:0000256" key="1">
    <source>
        <dbReference type="ARBA" id="ARBA00000085"/>
    </source>
</evidence>
<keyword evidence="4" id="KW-0808">Transferase</keyword>
<dbReference type="Gene3D" id="3.30.565.10">
    <property type="entry name" value="Histidine kinase-like ATPase, C-terminal domain"/>
    <property type="match status" value="1"/>
</dbReference>
<evidence type="ECO:0000256" key="6">
    <source>
        <dbReference type="PROSITE-ProRule" id="PRU00169"/>
    </source>
</evidence>
<dbReference type="EC" id="2.7.13.3" evidence="2"/>
<dbReference type="Pfam" id="PF00072">
    <property type="entry name" value="Response_reg"/>
    <property type="match status" value="1"/>
</dbReference>
<reference evidence="10" key="1">
    <citation type="submission" date="2022-10" db="EMBL/GenBank/DDBJ databases">
        <title>Tapping the CABI collections for fungal endophytes: first genome assemblies for Collariella, Neodidymelliopsis, Ascochyta clinopodiicola, Didymella pomorum, Didymosphaeria variabile, Neocosmospora piperis and Neocucurbitaria cava.</title>
        <authorList>
            <person name="Hill R."/>
        </authorList>
    </citation>
    <scope>NUCLEOTIDE SEQUENCE</scope>
    <source>
        <strain evidence="10">IMI 356814</strain>
    </source>
</reference>
<dbReference type="Pfam" id="PF02518">
    <property type="entry name" value="HATPase_c"/>
    <property type="match status" value="1"/>
</dbReference>